<evidence type="ECO:0000313" key="2">
    <source>
        <dbReference type="EMBL" id="SPM36063.1"/>
    </source>
</evidence>
<gene>
    <name evidence="2" type="ORF">MRAB57_3902</name>
</gene>
<evidence type="ECO:0000256" key="1">
    <source>
        <dbReference type="SAM" id="MobiDB-lite"/>
    </source>
</evidence>
<dbReference type="Proteomes" id="UP000240988">
    <property type="component" value="Unassembled WGS sequence"/>
</dbReference>
<dbReference type="OrthoDB" id="8183309at2"/>
<dbReference type="RefSeq" id="WP_077088812.1">
    <property type="nucleotide sequence ID" value="NZ_LT721901.1"/>
</dbReference>
<evidence type="ECO:0000313" key="3">
    <source>
        <dbReference type="Proteomes" id="UP000240988"/>
    </source>
</evidence>
<organism evidence="2 3">
    <name type="scientific">Mycobacterium rhizamassiliense</name>
    <dbReference type="NCBI Taxonomy" id="1841860"/>
    <lineage>
        <taxon>Bacteria</taxon>
        <taxon>Bacillati</taxon>
        <taxon>Actinomycetota</taxon>
        <taxon>Actinomycetes</taxon>
        <taxon>Mycobacteriales</taxon>
        <taxon>Mycobacteriaceae</taxon>
        <taxon>Mycobacterium</taxon>
    </lineage>
</organism>
<evidence type="ECO:0008006" key="4">
    <source>
        <dbReference type="Google" id="ProtNLM"/>
    </source>
</evidence>
<dbReference type="SUPFAM" id="SSF52777">
    <property type="entry name" value="CoA-dependent acyltransferases"/>
    <property type="match status" value="1"/>
</dbReference>
<reference evidence="2 3" key="1">
    <citation type="submission" date="2017-01" db="EMBL/GenBank/DDBJ databases">
        <authorList>
            <consortium name="Urmite Genomes"/>
        </authorList>
    </citation>
    <scope>NUCLEOTIDE SEQUENCE [LARGE SCALE GENOMIC DNA]</scope>
    <source>
        <strain evidence="2 3">AB57</strain>
    </source>
</reference>
<sequence>MTNVLDLTDQTLFLGERATSTTNVLQCIWVYDRGVDVDGLRQFHRHLQRGRLCRRIECSPLPFGRHRWVTATEQSDLEIVATPRPRSEIDAWCSEQASKRPDAEHGAGFHLAVLPFTDGGAAVSLVVPHCLTDGVGLCEALADAAVGREDTIRWPAAASRRRWQAMRQDARQTSRDIPKIGGALFGAARLARRGRDNGVAVTPPKRRPAPPREPEEPATLPLTTIFIDADQWDARAHALGGTSNALLAGLAAHLARGVGRVAADGTVTVGMLVNERTPGDTRANAISSVDIPVDPTPVTTDLHGLRGDIKHALIRHQDVPDERWVLLPLVPLVPKRVFKRLLSVATGSATTVASSNLGVIDPDANRPDGTDADHFAIKSLYVGVTNSTMHRTNGTLGLASGRVRGQIFISILNYELDRTNSNEELRQRVSAALKDFSLTATPGWHTSSDSTSALAG</sequence>
<keyword evidence="3" id="KW-1185">Reference proteome</keyword>
<dbReference type="AlphaFoldDB" id="A0A2U3NX73"/>
<dbReference type="STRING" id="1841860.GCA_900157375_03905"/>
<feature type="region of interest" description="Disordered" evidence="1">
    <location>
        <begin position="195"/>
        <end position="218"/>
    </location>
</feature>
<protein>
    <recommendedName>
        <fullName evidence="4">Fatty acyl-AMP ligase FadD28 and polyketide synthase</fullName>
    </recommendedName>
</protein>
<name>A0A2U3NX73_9MYCO</name>
<accession>A0A2U3NX73</accession>
<dbReference type="EMBL" id="FUFA01000005">
    <property type="protein sequence ID" value="SPM36063.1"/>
    <property type="molecule type" value="Genomic_DNA"/>
</dbReference>
<proteinExistence type="predicted"/>